<proteinExistence type="predicted"/>
<dbReference type="InterPro" id="IPR005198">
    <property type="entry name" value="Glyco_hydro_76"/>
</dbReference>
<protein>
    <recommendedName>
        <fullName evidence="3">Mannan endo-1,6-alpha-mannosidase</fullName>
    </recommendedName>
</protein>
<dbReference type="EMBL" id="JAHCVI010000001">
    <property type="protein sequence ID" value="KAG7290473.1"/>
    <property type="molecule type" value="Genomic_DNA"/>
</dbReference>
<dbReference type="Pfam" id="PF03663">
    <property type="entry name" value="Glyco_hydro_76"/>
    <property type="match status" value="1"/>
</dbReference>
<reference evidence="1" key="1">
    <citation type="submission" date="2023-02" db="EMBL/GenBank/DDBJ databases">
        <authorList>
            <person name="Palmer J.M."/>
        </authorList>
    </citation>
    <scope>NUCLEOTIDE SEQUENCE</scope>
    <source>
        <strain evidence="1">FW57</strain>
    </source>
</reference>
<dbReference type="InterPro" id="IPR008928">
    <property type="entry name" value="6-hairpin_glycosidase_sf"/>
</dbReference>
<evidence type="ECO:0000313" key="1">
    <source>
        <dbReference type="EMBL" id="KAG7290473.1"/>
    </source>
</evidence>
<dbReference type="SUPFAM" id="SSF48208">
    <property type="entry name" value="Six-hairpin glycosidases"/>
    <property type="match status" value="1"/>
</dbReference>
<name>A0AAD4EZD8_9PEZI</name>
<sequence length="261" mass="28364">MRKTNIRDYMDQIKEIIQGITYLNISIEGLQIVHLRLGGGMYVDIQAKTYKNAIANELYIKLAASLHNRITNDTMYLSRAQTAWSWFQGSDMINSDSLINDGLASQKYGGGCSNNNLPIWTYNQGVVLGALVELYRATSDSSYLTSARTIADAVLSSSSPLTTAPDGILTESSCTPDDASGCNNDQQIFKGIFAYNLAELDGAVPDGSRPYRAFLRQNAQAAHDRARGGGTDLYDVSWTGPFRNSTIAKQASAVGLLVAII</sequence>
<keyword evidence="2" id="KW-1185">Reference proteome</keyword>
<evidence type="ECO:0000313" key="2">
    <source>
        <dbReference type="Proteomes" id="UP001197093"/>
    </source>
</evidence>
<dbReference type="GO" id="GO:0005975">
    <property type="term" value="P:carbohydrate metabolic process"/>
    <property type="evidence" value="ECO:0007669"/>
    <property type="project" value="InterPro"/>
</dbReference>
<dbReference type="PANTHER" id="PTHR47791:SF3">
    <property type="entry name" value="MEIOTICALLY UP-REGULATED GENE 191 PROTEIN"/>
    <property type="match status" value="1"/>
</dbReference>
<dbReference type="Proteomes" id="UP001197093">
    <property type="component" value="Unassembled WGS sequence"/>
</dbReference>
<accession>A0AAD4EZD8</accession>
<dbReference type="InterPro" id="IPR053169">
    <property type="entry name" value="MUG_Protein"/>
</dbReference>
<comment type="caution">
    <text evidence="1">The sequence shown here is derived from an EMBL/GenBank/DDBJ whole genome shotgun (WGS) entry which is preliminary data.</text>
</comment>
<dbReference type="Gene3D" id="1.50.10.20">
    <property type="match status" value="1"/>
</dbReference>
<dbReference type="AlphaFoldDB" id="A0AAD4EZD8"/>
<evidence type="ECO:0008006" key="3">
    <source>
        <dbReference type="Google" id="ProtNLM"/>
    </source>
</evidence>
<gene>
    <name evidence="1" type="ORF">NEMBOFW57_000475</name>
</gene>
<dbReference type="PANTHER" id="PTHR47791">
    <property type="entry name" value="MEIOTICALLY UP-REGULATED GENE 191 PROTEIN"/>
    <property type="match status" value="1"/>
</dbReference>
<organism evidence="1 2">
    <name type="scientific">Staphylotrichum longicolle</name>
    <dbReference type="NCBI Taxonomy" id="669026"/>
    <lineage>
        <taxon>Eukaryota</taxon>
        <taxon>Fungi</taxon>
        <taxon>Dikarya</taxon>
        <taxon>Ascomycota</taxon>
        <taxon>Pezizomycotina</taxon>
        <taxon>Sordariomycetes</taxon>
        <taxon>Sordariomycetidae</taxon>
        <taxon>Sordariales</taxon>
        <taxon>Chaetomiaceae</taxon>
        <taxon>Staphylotrichum</taxon>
    </lineage>
</organism>